<keyword evidence="5" id="KW-1185">Reference proteome</keyword>
<organism evidence="4 5">
    <name type="scientific">Seminavis robusta</name>
    <dbReference type="NCBI Taxonomy" id="568900"/>
    <lineage>
        <taxon>Eukaryota</taxon>
        <taxon>Sar</taxon>
        <taxon>Stramenopiles</taxon>
        <taxon>Ochrophyta</taxon>
        <taxon>Bacillariophyta</taxon>
        <taxon>Bacillariophyceae</taxon>
        <taxon>Bacillariophycidae</taxon>
        <taxon>Naviculales</taxon>
        <taxon>Naviculaceae</taxon>
        <taxon>Seminavis</taxon>
    </lineage>
</organism>
<feature type="compositionally biased region" description="Acidic residues" evidence="1">
    <location>
        <begin position="84"/>
        <end position="102"/>
    </location>
</feature>
<dbReference type="EMBL" id="CAICTM010000103">
    <property type="protein sequence ID" value="CAB9501280.1"/>
    <property type="molecule type" value="Genomic_DNA"/>
</dbReference>
<dbReference type="AlphaFoldDB" id="A0A9N8H6M5"/>
<proteinExistence type="predicted"/>
<feature type="chain" id="PRO_5040279387" evidence="3">
    <location>
        <begin position="24"/>
        <end position="169"/>
    </location>
</feature>
<evidence type="ECO:0000313" key="5">
    <source>
        <dbReference type="Proteomes" id="UP001153069"/>
    </source>
</evidence>
<gene>
    <name evidence="4" type="ORF">SEMRO_104_G052830.1</name>
</gene>
<sequence>MMMRMFSIAVTLLFFSLSPTCDASKQQIGALKDAQDSLASVTEWFSQLDFVGDESDGIRDRYLQSDPVTNPGAGRGGATQGAAETDDAAAEDETAATDDDDSTVLHDDAYYANKTSIIPPEPEQPSSWPATVVVIFLVLAAVLLGKTAYTNCRKRSQYEDVPTTTSLIV</sequence>
<evidence type="ECO:0000256" key="3">
    <source>
        <dbReference type="SAM" id="SignalP"/>
    </source>
</evidence>
<evidence type="ECO:0000256" key="1">
    <source>
        <dbReference type="SAM" id="MobiDB-lite"/>
    </source>
</evidence>
<keyword evidence="2" id="KW-0812">Transmembrane</keyword>
<evidence type="ECO:0000256" key="2">
    <source>
        <dbReference type="SAM" id="Phobius"/>
    </source>
</evidence>
<protein>
    <submittedName>
        <fullName evidence="4">Uncharacterized protein</fullName>
    </submittedName>
</protein>
<comment type="caution">
    <text evidence="4">The sequence shown here is derived from an EMBL/GenBank/DDBJ whole genome shotgun (WGS) entry which is preliminary data.</text>
</comment>
<dbReference type="Proteomes" id="UP001153069">
    <property type="component" value="Unassembled WGS sequence"/>
</dbReference>
<feature type="region of interest" description="Disordered" evidence="1">
    <location>
        <begin position="63"/>
        <end position="103"/>
    </location>
</feature>
<keyword evidence="2" id="KW-1133">Transmembrane helix</keyword>
<accession>A0A9N8H6M5</accession>
<feature type="signal peptide" evidence="3">
    <location>
        <begin position="1"/>
        <end position="23"/>
    </location>
</feature>
<feature type="transmembrane region" description="Helical" evidence="2">
    <location>
        <begin position="127"/>
        <end position="145"/>
    </location>
</feature>
<keyword evidence="3" id="KW-0732">Signal</keyword>
<evidence type="ECO:0000313" key="4">
    <source>
        <dbReference type="EMBL" id="CAB9501280.1"/>
    </source>
</evidence>
<name>A0A9N8H6M5_9STRA</name>
<reference evidence="4" key="1">
    <citation type="submission" date="2020-06" db="EMBL/GenBank/DDBJ databases">
        <authorList>
            <consortium name="Plant Systems Biology data submission"/>
        </authorList>
    </citation>
    <scope>NUCLEOTIDE SEQUENCE</scope>
    <source>
        <strain evidence="4">D6</strain>
    </source>
</reference>
<keyword evidence="2" id="KW-0472">Membrane</keyword>